<dbReference type="InterPro" id="IPR043138">
    <property type="entry name" value="GGT_lsub"/>
</dbReference>
<keyword evidence="7 11" id="KW-0012">Acyltransferase</keyword>
<accession>A0A432W9V3</accession>
<dbReference type="GO" id="GO:0103068">
    <property type="term" value="F:leukotriene C4 gamma-glutamyl transferase activity"/>
    <property type="evidence" value="ECO:0007669"/>
    <property type="project" value="UniProtKB-EC"/>
</dbReference>
<dbReference type="Proteomes" id="UP000288293">
    <property type="component" value="Unassembled WGS sequence"/>
</dbReference>
<dbReference type="GO" id="GO:0036374">
    <property type="term" value="F:glutathione hydrolase activity"/>
    <property type="evidence" value="ECO:0007669"/>
    <property type="project" value="UniProtKB-UniRule"/>
</dbReference>
<dbReference type="PRINTS" id="PR01210">
    <property type="entry name" value="GGTRANSPTASE"/>
</dbReference>
<dbReference type="EMBL" id="PIPL01000001">
    <property type="protein sequence ID" value="RUO26937.1"/>
    <property type="molecule type" value="Genomic_DNA"/>
</dbReference>
<evidence type="ECO:0000256" key="8">
    <source>
        <dbReference type="ARBA" id="ARBA00047417"/>
    </source>
</evidence>
<evidence type="ECO:0000256" key="2">
    <source>
        <dbReference type="ARBA" id="ARBA00001089"/>
    </source>
</evidence>
<dbReference type="PROSITE" id="PS51257">
    <property type="entry name" value="PROKAR_LIPOPROTEIN"/>
    <property type="match status" value="1"/>
</dbReference>
<comment type="catalytic activity">
    <reaction evidence="1 11">
        <text>an S-substituted glutathione + H2O = an S-substituted L-cysteinylglycine + L-glutamate</text>
        <dbReference type="Rhea" id="RHEA:59468"/>
        <dbReference type="ChEBI" id="CHEBI:15377"/>
        <dbReference type="ChEBI" id="CHEBI:29985"/>
        <dbReference type="ChEBI" id="CHEBI:90779"/>
        <dbReference type="ChEBI" id="CHEBI:143103"/>
        <dbReference type="EC" id="3.4.19.13"/>
    </reaction>
</comment>
<comment type="similarity">
    <text evidence="3 11">Belongs to the gamma-glutamyltransferase family.</text>
</comment>
<reference evidence="13 14" key="1">
    <citation type="journal article" date="2011" name="Front. Microbiol.">
        <title>Genomic signatures of strain selection and enhancement in Bacillus atrophaeus var. globigii, a historical biowarfare simulant.</title>
        <authorList>
            <person name="Gibbons H.S."/>
            <person name="Broomall S.M."/>
            <person name="McNew L.A."/>
            <person name="Daligault H."/>
            <person name="Chapman C."/>
            <person name="Bruce D."/>
            <person name="Karavis M."/>
            <person name="Krepps M."/>
            <person name="McGregor P.A."/>
            <person name="Hong C."/>
            <person name="Park K.H."/>
            <person name="Akmal A."/>
            <person name="Feldman A."/>
            <person name="Lin J.S."/>
            <person name="Chang W.E."/>
            <person name="Higgs B.W."/>
            <person name="Demirev P."/>
            <person name="Lindquist J."/>
            <person name="Liem A."/>
            <person name="Fochler E."/>
            <person name="Read T.D."/>
            <person name="Tapia R."/>
            <person name="Johnson S."/>
            <person name="Bishop-Lilly K.A."/>
            <person name="Detter C."/>
            <person name="Han C."/>
            <person name="Sozhamannan S."/>
            <person name="Rosenzweig C.N."/>
            <person name="Skowronski E.W."/>
        </authorList>
    </citation>
    <scope>NUCLEOTIDE SEQUENCE [LARGE SCALE GENOMIC DNA]</scope>
    <source>
        <strain evidence="13 14">MLST1</strain>
    </source>
</reference>
<dbReference type="InterPro" id="IPR043137">
    <property type="entry name" value="GGT_ssub_C"/>
</dbReference>
<comment type="catalytic activity">
    <reaction evidence="8 11">
        <text>an N-terminal (5-L-glutamyl)-[peptide] + an alpha-amino acid = 5-L-glutamyl amino acid + an N-terminal L-alpha-aminoacyl-[peptide]</text>
        <dbReference type="Rhea" id="RHEA:23904"/>
        <dbReference type="Rhea" id="RHEA-COMP:9780"/>
        <dbReference type="Rhea" id="RHEA-COMP:9795"/>
        <dbReference type="ChEBI" id="CHEBI:77644"/>
        <dbReference type="ChEBI" id="CHEBI:78597"/>
        <dbReference type="ChEBI" id="CHEBI:78599"/>
        <dbReference type="ChEBI" id="CHEBI:78608"/>
        <dbReference type="EC" id="2.3.2.2"/>
    </reaction>
</comment>
<dbReference type="NCBIfam" id="TIGR00066">
    <property type="entry name" value="g_glut_trans"/>
    <property type="match status" value="1"/>
</dbReference>
<feature type="region of interest" description="Disordered" evidence="12">
    <location>
        <begin position="550"/>
        <end position="571"/>
    </location>
</feature>
<dbReference type="GO" id="GO:0006750">
    <property type="term" value="P:glutathione biosynthetic process"/>
    <property type="evidence" value="ECO:0007669"/>
    <property type="project" value="UniProtKB-KW"/>
</dbReference>
<dbReference type="UniPathway" id="UPA00204"/>
<feature type="binding site" evidence="10">
    <location>
        <position position="104"/>
    </location>
    <ligand>
        <name>L-glutamate</name>
        <dbReference type="ChEBI" id="CHEBI:29985"/>
    </ligand>
</feature>
<feature type="active site" description="Nucleophile" evidence="9">
    <location>
        <position position="391"/>
    </location>
</feature>
<evidence type="ECO:0000256" key="7">
    <source>
        <dbReference type="ARBA" id="ARBA00023315"/>
    </source>
</evidence>
<dbReference type="Gene3D" id="1.10.246.130">
    <property type="match status" value="1"/>
</dbReference>
<dbReference type="InterPro" id="IPR000101">
    <property type="entry name" value="GGT_peptidase"/>
</dbReference>
<feature type="binding site" evidence="10">
    <location>
        <position position="431"/>
    </location>
    <ligand>
        <name>L-glutamate</name>
        <dbReference type="ChEBI" id="CHEBI:29985"/>
    </ligand>
</feature>
<organism evidence="13 14">
    <name type="scientific">Aliidiomarina minuta</name>
    <dbReference type="NCBI Taxonomy" id="880057"/>
    <lineage>
        <taxon>Bacteria</taxon>
        <taxon>Pseudomonadati</taxon>
        <taxon>Pseudomonadota</taxon>
        <taxon>Gammaproteobacteria</taxon>
        <taxon>Alteromonadales</taxon>
        <taxon>Idiomarinaceae</taxon>
        <taxon>Aliidiomarina</taxon>
    </lineage>
</organism>
<dbReference type="EC" id="3.4.19.13" evidence="11"/>
<gene>
    <name evidence="13" type="primary">ggt</name>
    <name evidence="13" type="ORF">CWE09_09665</name>
</gene>
<dbReference type="InterPro" id="IPR051792">
    <property type="entry name" value="GGT_bact"/>
</dbReference>
<dbReference type="InterPro" id="IPR029055">
    <property type="entry name" value="Ntn_hydrolases_N"/>
</dbReference>
<feature type="binding site" evidence="10">
    <location>
        <begin position="455"/>
        <end position="456"/>
    </location>
    <ligand>
        <name>L-glutamate</name>
        <dbReference type="ChEBI" id="CHEBI:29985"/>
    </ligand>
</feature>
<evidence type="ECO:0000313" key="14">
    <source>
        <dbReference type="Proteomes" id="UP000288293"/>
    </source>
</evidence>
<protein>
    <recommendedName>
        <fullName evidence="11">Glutathione hydrolase proenzyme</fullName>
        <ecNumber evidence="11">2.3.2.2</ecNumber>
        <ecNumber evidence="11">3.4.19.13</ecNumber>
    </recommendedName>
    <component>
        <recommendedName>
            <fullName evidence="11">Glutathione hydrolase large chain</fullName>
        </recommendedName>
    </component>
    <component>
        <recommendedName>
            <fullName evidence="11">Glutathione hydrolase small chain</fullName>
        </recommendedName>
    </component>
</protein>
<dbReference type="PANTHER" id="PTHR43199:SF1">
    <property type="entry name" value="GLUTATHIONE HYDROLASE PROENZYME"/>
    <property type="match status" value="1"/>
</dbReference>
<evidence type="ECO:0000313" key="13">
    <source>
        <dbReference type="EMBL" id="RUO26937.1"/>
    </source>
</evidence>
<name>A0A432W9V3_9GAMM</name>
<comment type="catalytic activity">
    <reaction evidence="2 11">
        <text>glutathione + H2O = L-cysteinylglycine + L-glutamate</text>
        <dbReference type="Rhea" id="RHEA:28807"/>
        <dbReference type="ChEBI" id="CHEBI:15377"/>
        <dbReference type="ChEBI" id="CHEBI:29985"/>
        <dbReference type="ChEBI" id="CHEBI:57925"/>
        <dbReference type="ChEBI" id="CHEBI:61694"/>
        <dbReference type="EC" id="3.4.19.13"/>
    </reaction>
</comment>
<evidence type="ECO:0000256" key="6">
    <source>
        <dbReference type="ARBA" id="ARBA00023145"/>
    </source>
</evidence>
<dbReference type="EC" id="2.3.2.2" evidence="11"/>
<evidence type="ECO:0000256" key="11">
    <source>
        <dbReference type="RuleBase" id="RU368036"/>
    </source>
</evidence>
<comment type="PTM">
    <text evidence="11">Cleaved by autocatalysis into a large and a small subunit.</text>
</comment>
<dbReference type="SUPFAM" id="SSF56235">
    <property type="entry name" value="N-terminal nucleophile aminohydrolases (Ntn hydrolases)"/>
    <property type="match status" value="1"/>
</dbReference>
<dbReference type="AlphaFoldDB" id="A0A432W9V3"/>
<evidence type="ECO:0000256" key="3">
    <source>
        <dbReference type="ARBA" id="ARBA00009381"/>
    </source>
</evidence>
<evidence type="ECO:0000256" key="12">
    <source>
        <dbReference type="SAM" id="MobiDB-lite"/>
    </source>
</evidence>
<evidence type="ECO:0000256" key="5">
    <source>
        <dbReference type="ARBA" id="ARBA00022801"/>
    </source>
</evidence>
<keyword evidence="14" id="KW-1185">Reference proteome</keyword>
<dbReference type="Pfam" id="PF01019">
    <property type="entry name" value="G_glu_transpept"/>
    <property type="match status" value="1"/>
</dbReference>
<evidence type="ECO:0000256" key="10">
    <source>
        <dbReference type="PIRSR" id="PIRSR600101-2"/>
    </source>
</evidence>
<dbReference type="GO" id="GO:0006751">
    <property type="term" value="P:glutathione catabolic process"/>
    <property type="evidence" value="ECO:0007669"/>
    <property type="project" value="UniProtKB-UniRule"/>
</dbReference>
<keyword evidence="4 11" id="KW-0808">Transferase</keyword>
<comment type="subunit">
    <text evidence="11">This enzyme consists of two polypeptide chains, which are synthesized in precursor form from a single polypeptide.</text>
</comment>
<evidence type="ECO:0000256" key="1">
    <source>
        <dbReference type="ARBA" id="ARBA00001049"/>
    </source>
</evidence>
<sequence length="571" mass="63011">MKLPIPLIVILSVLSVACSEGPELDDHSATNAIHAEEHVVVSANWYASDIGREILRQGGNAMDAAVATKIALTFSEPHETGLGGGGFLLYYDAESREQHFYDGRETAPLIATPNWFRFPGGIPINHWLAMITGRAVGTPGMIAMLHKAHEEHGRLPWATLFEQSIQLAEEGIPMPNRLRRQAAYDPSLMLFPDLRRYISLPANSEQPKLRNPQLAESFRQLANRGPAVFYEGDMGADYRARAARRWPWPSELSREDFVNYRAVKRDLVCGEYREWQICGAPPPSSGGIALLQILGVLEHYDIEAMQPDSTEFIHLLAESNRMAFADRQFHIGDPDFVRVNTQGLIDKDYLRQRYELLDPAKALVKANPGIPGVVAEFEGAPPVEEDEEAGTSHLAVVDSQGNAASMTGSIEAPFGSRMMSGGMIMNNQMTDFDFRPQRAGLPVANKVEGGKRPRSSMAPTFVFDQEGELQFILGSRGGSRIIGYVAKTLVGILDWELSLQEAIDLPNILHRGERLEIERGTFLEQHQSALTEMGHRVSLEGLESGLHGIERTPQGWRGAADGRMEGAALGD</sequence>
<dbReference type="Gene3D" id="3.60.20.40">
    <property type="match status" value="1"/>
</dbReference>
<proteinExistence type="inferred from homology"/>
<keyword evidence="6 11" id="KW-0865">Zymogen</keyword>
<comment type="caution">
    <text evidence="13">The sequence shown here is derived from an EMBL/GenBank/DDBJ whole genome shotgun (WGS) entry which is preliminary data.</text>
</comment>
<keyword evidence="5 11" id="KW-0378">Hydrolase</keyword>
<feature type="binding site" evidence="10">
    <location>
        <position position="478"/>
    </location>
    <ligand>
        <name>L-glutamate</name>
        <dbReference type="ChEBI" id="CHEBI:29985"/>
    </ligand>
</feature>
<evidence type="ECO:0000256" key="4">
    <source>
        <dbReference type="ARBA" id="ARBA00022679"/>
    </source>
</evidence>
<dbReference type="PANTHER" id="PTHR43199">
    <property type="entry name" value="GLUTATHIONE HYDROLASE"/>
    <property type="match status" value="1"/>
</dbReference>
<evidence type="ECO:0000256" key="9">
    <source>
        <dbReference type="PIRSR" id="PIRSR600101-1"/>
    </source>
</evidence>
<keyword evidence="11" id="KW-0317">Glutathione biosynthesis</keyword>
<comment type="pathway">
    <text evidence="11">Sulfur metabolism; glutathione metabolism.</text>
</comment>